<dbReference type="Pfam" id="PF14769">
    <property type="entry name" value="CLAMP"/>
    <property type="match status" value="1"/>
</dbReference>
<evidence type="ECO:0000313" key="2">
    <source>
        <dbReference type="Ensembl" id="ENSFCTP00005035271.1"/>
    </source>
</evidence>
<protein>
    <recommendedName>
        <fullName evidence="4">Ciliary associated calcium binding coiled-coil 1</fullName>
    </recommendedName>
</protein>
<reference evidence="2 3" key="1">
    <citation type="submission" date="2021-02" db="EMBL/GenBank/DDBJ databases">
        <title>Safari Cat Assemblies.</title>
        <authorList>
            <person name="Bredemeyer K.R."/>
            <person name="Murphy W.J."/>
        </authorList>
    </citation>
    <scope>NUCLEOTIDE SEQUENCE [LARGE SCALE GENOMIC DNA]</scope>
</reference>
<name>A0ABI7YKA3_FELCA</name>
<dbReference type="Proteomes" id="UP000823872">
    <property type="component" value="Chromosome D2"/>
</dbReference>
<dbReference type="PANTHER" id="PTHR28457:SF3">
    <property type="entry name" value="CILIARY-ASSOCIATED CALCIUM-BINDING COILED-COIL PROTEIN 1"/>
    <property type="match status" value="1"/>
</dbReference>
<reference evidence="2" key="3">
    <citation type="submission" date="2025-09" db="UniProtKB">
        <authorList>
            <consortium name="Ensembl"/>
        </authorList>
    </citation>
    <scope>IDENTIFICATION</scope>
    <source>
        <strain evidence="2">breed Abyssinian</strain>
    </source>
</reference>
<reference evidence="2" key="2">
    <citation type="submission" date="2025-08" db="UniProtKB">
        <authorList>
            <consortium name="Ensembl"/>
        </authorList>
    </citation>
    <scope>IDENTIFICATION</scope>
    <source>
        <strain evidence="2">breed Abyssinian</strain>
    </source>
</reference>
<evidence type="ECO:0000256" key="1">
    <source>
        <dbReference type="SAM" id="MobiDB-lite"/>
    </source>
</evidence>
<evidence type="ECO:0008006" key="4">
    <source>
        <dbReference type="Google" id="ProtNLM"/>
    </source>
</evidence>
<keyword evidence="3" id="KW-1185">Reference proteome</keyword>
<proteinExistence type="predicted"/>
<feature type="region of interest" description="Disordered" evidence="1">
    <location>
        <begin position="1"/>
        <end position="95"/>
    </location>
</feature>
<accession>A0ABI7YKA3</accession>
<dbReference type="GeneTree" id="ENSGT00390000004181"/>
<sequence>MIQSSAVRGLRRAARSSRDPGLRPPRPRPCLFPEGPSCRPGSRSQMNPFPRPRPRPRPGCLGDERPQLRGELMTMSVGTTPGGTTPAATTPAGTTPELERDAEFQEHETILSPDFLSAAQITEMLTEDINGVQQKLKKFLNFKNLQTCLKEAILLDYYVSGFLWARGMDFSVTQYSKFMTLLDMLLHNLRTLHMSLEDSIKWLGEVMAEIGPPHSQKNEEWSFFNIKQANAIIDYLKISLFQHYKLYEFLFYSTREEIVIGTEQMIEVVKPSGGLLPDPLEEGISFDIYSTFIEPPPTLDAEVKGLDPEQVPEEFQSEANISDADPLVGFTIEDIKSVLGQVTDDILIGIQTEINEKLQIQEEAFNARIEKLKKA</sequence>
<dbReference type="InterPro" id="IPR032727">
    <property type="entry name" value="CLAMP"/>
</dbReference>
<feature type="compositionally biased region" description="Low complexity" evidence="1">
    <location>
        <begin position="78"/>
        <end position="95"/>
    </location>
</feature>
<evidence type="ECO:0000313" key="3">
    <source>
        <dbReference type="Proteomes" id="UP000823872"/>
    </source>
</evidence>
<gene>
    <name evidence="2" type="primary">CABCOCO1</name>
</gene>
<organism evidence="2 3">
    <name type="scientific">Felis catus</name>
    <name type="common">Cat</name>
    <name type="synonym">Felis silvestris catus</name>
    <dbReference type="NCBI Taxonomy" id="9685"/>
    <lineage>
        <taxon>Eukaryota</taxon>
        <taxon>Metazoa</taxon>
        <taxon>Chordata</taxon>
        <taxon>Craniata</taxon>
        <taxon>Vertebrata</taxon>
        <taxon>Euteleostomi</taxon>
        <taxon>Mammalia</taxon>
        <taxon>Eutheria</taxon>
        <taxon>Laurasiatheria</taxon>
        <taxon>Carnivora</taxon>
        <taxon>Feliformia</taxon>
        <taxon>Felidae</taxon>
        <taxon>Felinae</taxon>
        <taxon>Felis</taxon>
    </lineage>
</organism>
<dbReference type="Ensembl" id="ENSFCTT00005048736.1">
    <property type="protein sequence ID" value="ENSFCTP00005035271.1"/>
    <property type="gene ID" value="ENSFCTG00005016884.1"/>
</dbReference>
<dbReference type="PANTHER" id="PTHR28457">
    <property type="entry name" value="COILED-COIL DOMAIN-CONTAINING PROTEIN 189"/>
    <property type="match status" value="1"/>
</dbReference>